<evidence type="ECO:0000313" key="2">
    <source>
        <dbReference type="EMBL" id="KAH3838811.1"/>
    </source>
</evidence>
<dbReference type="AlphaFoldDB" id="A0A9D4KGN6"/>
<sequence>MTLPSTDGSLGNHKDHSHNDKYQQRSDMEERAGYHTKRKYRRTSYVSLLIPEDVGFLRTDESPTREVSTNTFFSTDKYPSLTTLCDELDSCDLSDLQFRGQQESNSIHINNTRYAQNVACNSEELFVKDEDGDTALHLAIILEYLLLNARVSG</sequence>
<dbReference type="EMBL" id="JAIWYP010000004">
    <property type="protein sequence ID" value="KAH3838811.1"/>
    <property type="molecule type" value="Genomic_DNA"/>
</dbReference>
<organism evidence="2 3">
    <name type="scientific">Dreissena polymorpha</name>
    <name type="common">Zebra mussel</name>
    <name type="synonym">Mytilus polymorpha</name>
    <dbReference type="NCBI Taxonomy" id="45954"/>
    <lineage>
        <taxon>Eukaryota</taxon>
        <taxon>Metazoa</taxon>
        <taxon>Spiralia</taxon>
        <taxon>Lophotrochozoa</taxon>
        <taxon>Mollusca</taxon>
        <taxon>Bivalvia</taxon>
        <taxon>Autobranchia</taxon>
        <taxon>Heteroconchia</taxon>
        <taxon>Euheterodonta</taxon>
        <taxon>Imparidentia</taxon>
        <taxon>Neoheterodontei</taxon>
        <taxon>Myida</taxon>
        <taxon>Dreissenoidea</taxon>
        <taxon>Dreissenidae</taxon>
        <taxon>Dreissena</taxon>
    </lineage>
</organism>
<accession>A0A9D4KGN6</accession>
<proteinExistence type="predicted"/>
<keyword evidence="3" id="KW-1185">Reference proteome</keyword>
<reference evidence="2" key="1">
    <citation type="journal article" date="2019" name="bioRxiv">
        <title>The Genome of the Zebra Mussel, Dreissena polymorpha: A Resource for Invasive Species Research.</title>
        <authorList>
            <person name="McCartney M.A."/>
            <person name="Auch B."/>
            <person name="Kono T."/>
            <person name="Mallez S."/>
            <person name="Zhang Y."/>
            <person name="Obille A."/>
            <person name="Becker A."/>
            <person name="Abrahante J.E."/>
            <person name="Garbe J."/>
            <person name="Badalamenti J.P."/>
            <person name="Herman A."/>
            <person name="Mangelson H."/>
            <person name="Liachko I."/>
            <person name="Sullivan S."/>
            <person name="Sone E.D."/>
            <person name="Koren S."/>
            <person name="Silverstein K.A.T."/>
            <person name="Beckman K.B."/>
            <person name="Gohl D.M."/>
        </authorList>
    </citation>
    <scope>NUCLEOTIDE SEQUENCE</scope>
    <source>
        <strain evidence="2">Duluth1</strain>
        <tissue evidence="2">Whole animal</tissue>
    </source>
</reference>
<name>A0A9D4KGN6_DREPO</name>
<gene>
    <name evidence="2" type="ORF">DPMN_112226</name>
</gene>
<protein>
    <submittedName>
        <fullName evidence="2">Uncharacterized protein</fullName>
    </submittedName>
</protein>
<comment type="caution">
    <text evidence="2">The sequence shown here is derived from an EMBL/GenBank/DDBJ whole genome shotgun (WGS) entry which is preliminary data.</text>
</comment>
<evidence type="ECO:0000313" key="3">
    <source>
        <dbReference type="Proteomes" id="UP000828390"/>
    </source>
</evidence>
<feature type="region of interest" description="Disordered" evidence="1">
    <location>
        <begin position="1"/>
        <end position="35"/>
    </location>
</feature>
<reference evidence="2" key="2">
    <citation type="submission" date="2020-11" db="EMBL/GenBank/DDBJ databases">
        <authorList>
            <person name="McCartney M.A."/>
            <person name="Auch B."/>
            <person name="Kono T."/>
            <person name="Mallez S."/>
            <person name="Becker A."/>
            <person name="Gohl D.M."/>
            <person name="Silverstein K.A.T."/>
            <person name="Koren S."/>
            <person name="Bechman K.B."/>
            <person name="Herman A."/>
            <person name="Abrahante J.E."/>
            <person name="Garbe J."/>
        </authorList>
    </citation>
    <scope>NUCLEOTIDE SEQUENCE</scope>
    <source>
        <strain evidence="2">Duluth1</strain>
        <tissue evidence="2">Whole animal</tissue>
    </source>
</reference>
<dbReference type="Proteomes" id="UP000828390">
    <property type="component" value="Unassembled WGS sequence"/>
</dbReference>
<feature type="compositionally biased region" description="Basic and acidic residues" evidence="1">
    <location>
        <begin position="12"/>
        <end position="33"/>
    </location>
</feature>
<evidence type="ECO:0000256" key="1">
    <source>
        <dbReference type="SAM" id="MobiDB-lite"/>
    </source>
</evidence>